<dbReference type="WBParaSite" id="SPAL_0001522400.1">
    <property type="protein sequence ID" value="SPAL_0001522400.1"/>
    <property type="gene ID" value="SPAL_0001522400"/>
</dbReference>
<keyword evidence="1" id="KW-1185">Reference proteome</keyword>
<dbReference type="InterPro" id="IPR009667">
    <property type="entry name" value="DUF1258"/>
</dbReference>
<dbReference type="PANTHER" id="PTHR33053:SF9">
    <property type="entry name" value="AGAP000105-PA"/>
    <property type="match status" value="1"/>
</dbReference>
<dbReference type="AlphaFoldDB" id="A0A0N5CBF8"/>
<evidence type="ECO:0000313" key="2">
    <source>
        <dbReference type="WBParaSite" id="SPAL_0001522400.1"/>
    </source>
</evidence>
<accession>A0A0N5CBF8</accession>
<sequence length="385" mass="43707">MPVNKAIKNVVKRNMDYLLSQINEEGVIDIKLQLHTDGVEIAKSSKVKMWPLNAIIENLPGKVRVNRNNVILIAIHISKKMPDFNLFCQRFVNDFNSGHQAVLYDVKDEIVQKRTAKKKIRCNMLTGDIPAIRSILNLQAHNCQHGCIHCYCESVTEIEVYDLRTNASYQNDLNQLSAAGVSSLYGVKGMSHLGNLIKVPEDVAIDYFHSVLLGPFKEDITRIVYGYQSLNNVKEVVKTPGFVQRQMCHFNDAIEMSIFSSDFKRKLKPLTEIDNYKGLEWKNLMLYAMPTIMSHISNGSSKSLYLINLSLANAVILLMKDNVNAIETKKCQKQLYQWYNDRTAILGNEAMTLKVHQMTHLAKNRGTLWQCVITAVSLARSLTTI</sequence>
<evidence type="ECO:0000313" key="1">
    <source>
        <dbReference type="Proteomes" id="UP000046392"/>
    </source>
</evidence>
<name>A0A0N5CBF8_STREA</name>
<protein>
    <submittedName>
        <fullName evidence="2">Radical SAM protein</fullName>
    </submittedName>
</protein>
<reference evidence="2" key="1">
    <citation type="submission" date="2017-02" db="UniProtKB">
        <authorList>
            <consortium name="WormBaseParasite"/>
        </authorList>
    </citation>
    <scope>IDENTIFICATION</scope>
</reference>
<organism evidence="1 2">
    <name type="scientific">Strongyloides papillosus</name>
    <name type="common">Intestinal threadworm</name>
    <dbReference type="NCBI Taxonomy" id="174720"/>
    <lineage>
        <taxon>Eukaryota</taxon>
        <taxon>Metazoa</taxon>
        <taxon>Ecdysozoa</taxon>
        <taxon>Nematoda</taxon>
        <taxon>Chromadorea</taxon>
        <taxon>Rhabditida</taxon>
        <taxon>Tylenchina</taxon>
        <taxon>Panagrolaimomorpha</taxon>
        <taxon>Strongyloidoidea</taxon>
        <taxon>Strongyloididae</taxon>
        <taxon>Strongyloides</taxon>
    </lineage>
</organism>
<dbReference type="Proteomes" id="UP000046392">
    <property type="component" value="Unplaced"/>
</dbReference>
<dbReference type="Pfam" id="PF06869">
    <property type="entry name" value="DUF1258"/>
    <property type="match status" value="1"/>
</dbReference>
<proteinExistence type="predicted"/>
<dbReference type="PANTHER" id="PTHR33053">
    <property type="entry name" value="PROTEIN, PUTATIVE-RELATED"/>
    <property type="match status" value="1"/>
</dbReference>